<dbReference type="InterPro" id="IPR029526">
    <property type="entry name" value="PGBD"/>
</dbReference>
<evidence type="ECO:0000313" key="2">
    <source>
        <dbReference type="EMBL" id="CUS11328.1"/>
    </source>
</evidence>
<dbReference type="EMBL" id="LN891025">
    <property type="protein sequence ID" value="CUS11328.1"/>
    <property type="molecule type" value="Genomic_DNA"/>
</dbReference>
<dbReference type="Pfam" id="PF13843">
    <property type="entry name" value="DDE_Tnp_1_7"/>
    <property type="match status" value="1"/>
</dbReference>
<proteinExistence type="predicted"/>
<dbReference type="EMBL" id="LN890999">
    <property type="protein sequence ID" value="CUS12200.1"/>
    <property type="molecule type" value="Genomic_DNA"/>
</dbReference>
<evidence type="ECO:0000313" key="4">
    <source>
        <dbReference type="Proteomes" id="UP001412239"/>
    </source>
</evidence>
<name>A0A292PXH4_9PEZI</name>
<gene>
    <name evidence="3" type="ORF">GSTUAT00003712001</name>
    <name evidence="2" type="ORF">GSTUAT00004606001</name>
</gene>
<dbReference type="Proteomes" id="UP001412239">
    <property type="component" value="Unassembled WGS sequence"/>
</dbReference>
<dbReference type="AlphaFoldDB" id="A0A292PXH4"/>
<feature type="domain" description="PiggyBac transposable element-derived protein" evidence="1">
    <location>
        <begin position="1"/>
        <end position="40"/>
    </location>
</feature>
<organism evidence="2 4">
    <name type="scientific">Tuber aestivum</name>
    <name type="common">summer truffle</name>
    <dbReference type="NCBI Taxonomy" id="59557"/>
    <lineage>
        <taxon>Eukaryota</taxon>
        <taxon>Fungi</taxon>
        <taxon>Dikarya</taxon>
        <taxon>Ascomycota</taxon>
        <taxon>Pezizomycotina</taxon>
        <taxon>Pezizomycetes</taxon>
        <taxon>Pezizales</taxon>
        <taxon>Tuberaceae</taxon>
        <taxon>Tuber</taxon>
    </lineage>
</organism>
<keyword evidence="4" id="KW-1185">Reference proteome</keyword>
<reference evidence="2" key="1">
    <citation type="submission" date="2015-10" db="EMBL/GenBank/DDBJ databases">
        <authorList>
            <person name="Regsiter A."/>
            <person name="william w."/>
        </authorList>
    </citation>
    <scope>NUCLEOTIDE SEQUENCE</scope>
    <source>
        <strain evidence="2">Montdore</strain>
    </source>
</reference>
<evidence type="ECO:0000313" key="3">
    <source>
        <dbReference type="EMBL" id="CUS12200.1"/>
    </source>
</evidence>
<protein>
    <recommendedName>
        <fullName evidence="1">PiggyBac transposable element-derived protein domain-containing protein</fullName>
    </recommendedName>
</protein>
<feature type="non-terminal residue" evidence="2">
    <location>
        <position position="71"/>
    </location>
</feature>
<evidence type="ECO:0000259" key="1">
    <source>
        <dbReference type="Pfam" id="PF13843"/>
    </source>
</evidence>
<sequence>MGSVDQAAQLMTTYDTQRVKRKTWKPLFFFLLNVAINNSFLLSSQRAENPTRAHKEFFQDLIASLFEASQK</sequence>
<accession>A0A292PXH4</accession>